<dbReference type="InterPro" id="IPR015017">
    <property type="entry name" value="DUF1904"/>
</dbReference>
<proteinExistence type="predicted"/>
<evidence type="ECO:0000313" key="2">
    <source>
        <dbReference type="EMBL" id="TFE25822.1"/>
    </source>
</evidence>
<dbReference type="SUPFAM" id="SSF55331">
    <property type="entry name" value="Tautomerase/MIF"/>
    <property type="match status" value="1"/>
</dbReference>
<feature type="region of interest" description="Disordered" evidence="1">
    <location>
        <begin position="132"/>
        <end position="158"/>
    </location>
</feature>
<reference evidence="2 3" key="1">
    <citation type="submission" date="2019-03" db="EMBL/GenBank/DDBJ databases">
        <title>Cohnella endophytica sp. nov., a novel endophytic bacterium isolated from bark of Sonneratia apetala.</title>
        <authorList>
            <person name="Tuo L."/>
        </authorList>
    </citation>
    <scope>NUCLEOTIDE SEQUENCE [LARGE SCALE GENOMIC DNA]</scope>
    <source>
        <strain evidence="2 3">CCTCC AB 208254</strain>
    </source>
</reference>
<dbReference type="InterPro" id="IPR014347">
    <property type="entry name" value="Tautomerase/MIF_sf"/>
</dbReference>
<keyword evidence="3" id="KW-1185">Reference proteome</keyword>
<name>A0A4Y8LVH9_9BACL</name>
<feature type="compositionally biased region" description="Low complexity" evidence="1">
    <location>
        <begin position="139"/>
        <end position="150"/>
    </location>
</feature>
<accession>A0A4Y8LVH9</accession>
<comment type="caution">
    <text evidence="2">The sequence shown here is derived from an EMBL/GenBank/DDBJ whole genome shotgun (WGS) entry which is preliminary data.</text>
</comment>
<dbReference type="Gene3D" id="3.30.429.10">
    <property type="entry name" value="Macrophage Migration Inhibitory Factor"/>
    <property type="match status" value="1"/>
</dbReference>
<dbReference type="EMBL" id="SOMN01000017">
    <property type="protein sequence ID" value="TFE25822.1"/>
    <property type="molecule type" value="Genomic_DNA"/>
</dbReference>
<gene>
    <name evidence="2" type="ORF">E2980_12970</name>
</gene>
<organism evidence="2 3">
    <name type="scientific">Cohnella luojiensis</name>
    <dbReference type="NCBI Taxonomy" id="652876"/>
    <lineage>
        <taxon>Bacteria</taxon>
        <taxon>Bacillati</taxon>
        <taxon>Bacillota</taxon>
        <taxon>Bacilli</taxon>
        <taxon>Bacillales</taxon>
        <taxon>Paenibacillaceae</taxon>
        <taxon>Cohnella</taxon>
    </lineage>
</organism>
<dbReference type="Pfam" id="PF08921">
    <property type="entry name" value="DUF1904"/>
    <property type="match status" value="1"/>
</dbReference>
<dbReference type="OrthoDB" id="5587545at2"/>
<sequence length="158" mass="17764">MPHLLIRGISPEQIRGISMPLVADLALAFKCPEDHILLECLHTTACFGGELVPSYPFIEVNWFDRGQSVQDQAAECIDRHVRSLDIAEVEVAFRSYETNNYYANGVKLSATGEAELQSLKSENERLKDELQKARKALQSNPSNSNSYMSSKLYDALRE</sequence>
<protein>
    <submittedName>
        <fullName evidence="2">DUF1904 family protein</fullName>
    </submittedName>
</protein>
<evidence type="ECO:0000256" key="1">
    <source>
        <dbReference type="SAM" id="MobiDB-lite"/>
    </source>
</evidence>
<dbReference type="AlphaFoldDB" id="A0A4Y8LVH9"/>
<evidence type="ECO:0000313" key="3">
    <source>
        <dbReference type="Proteomes" id="UP000297900"/>
    </source>
</evidence>
<dbReference type="Proteomes" id="UP000297900">
    <property type="component" value="Unassembled WGS sequence"/>
</dbReference>
<dbReference type="RefSeq" id="WP_135152611.1">
    <property type="nucleotide sequence ID" value="NZ_SOMN01000017.1"/>
</dbReference>